<sequence>MEPRGYRMVVSTQQDFVTTSALTERQLYTWLNNKRYDTSALDEGRNDIAPNVTLDQDSASGRRGAYTRWRMREPDTPTSGTWQSTLVVRADHRDDHRRTWVQVDVEHRPASADQFPTRANTPAIAQLLLDALQARDGLADVKAKPALIDRDDVTKVIEELCDVERRLPIVVASVPFGVDPDAWAESTVEKAYRYLPGLAVLYVLSPEAQAHFNQALEFHPVFGGGIRTYLPGIDPAWKPDAQRHPVMSRRTIAANPDKAASTLASIPQRLAQRQPLPGVLDSLPIQRTRPRPQAHGSELQKLTHENTTLNEMLSEAEQTEASQASRISDLSAELDKTERNANGLLGENEELYDQLQSAQRKIRYLQEQLTYAGKYQAAYTPSHGPEISYPETFADLLTRLGELPHLSFTGKEKITRDLDSQSVDNWLRVAWDALLALNDYAQASSEGAAGGDFLSWCKAEESRTHPFPAAKVAMRESATVTATEKLRRDRILPVPPEVHPDGKIFMQAHLRIGSGNTIAPRLYFYDDGPKTSRLYIGYLGPHMRNTLT</sequence>
<reference evidence="2 3" key="1">
    <citation type="submission" date="2020-02" db="EMBL/GenBank/DDBJ databases">
        <title>Whole Genome Shotgun Sequence of Streptomyces sp. strain CWH03.</title>
        <authorList>
            <person name="Dohra H."/>
            <person name="Kodani S."/>
            <person name="Yamamura H."/>
        </authorList>
    </citation>
    <scope>NUCLEOTIDE SEQUENCE [LARGE SCALE GENOMIC DNA]</scope>
    <source>
        <strain evidence="2 3">CWH03</strain>
    </source>
</reference>
<gene>
    <name evidence="2" type="ORF">SCWH03_41780</name>
</gene>
<evidence type="ECO:0000313" key="3">
    <source>
        <dbReference type="Proteomes" id="UP000484988"/>
    </source>
</evidence>
<dbReference type="AlphaFoldDB" id="A0A6A0AZN8"/>
<dbReference type="RefSeq" id="WP_254076879.1">
    <property type="nucleotide sequence ID" value="NZ_BLLG01000012.1"/>
</dbReference>
<protein>
    <submittedName>
        <fullName evidence="2">Uncharacterized protein</fullName>
    </submittedName>
</protein>
<organism evidence="2 3">
    <name type="scientific">Streptomyces pacificus</name>
    <dbReference type="NCBI Taxonomy" id="2705029"/>
    <lineage>
        <taxon>Bacteria</taxon>
        <taxon>Bacillati</taxon>
        <taxon>Actinomycetota</taxon>
        <taxon>Actinomycetes</taxon>
        <taxon>Kitasatosporales</taxon>
        <taxon>Streptomycetaceae</taxon>
        <taxon>Streptomyces</taxon>
    </lineage>
</organism>
<comment type="caution">
    <text evidence="2">The sequence shown here is derived from an EMBL/GenBank/DDBJ whole genome shotgun (WGS) entry which is preliminary data.</text>
</comment>
<evidence type="ECO:0000313" key="2">
    <source>
        <dbReference type="EMBL" id="GFH37938.1"/>
    </source>
</evidence>
<keyword evidence="3" id="KW-1185">Reference proteome</keyword>
<proteinExistence type="predicted"/>
<feature type="region of interest" description="Disordered" evidence="1">
    <location>
        <begin position="281"/>
        <end position="304"/>
    </location>
</feature>
<dbReference type="Proteomes" id="UP000484988">
    <property type="component" value="Unassembled WGS sequence"/>
</dbReference>
<dbReference type="EMBL" id="BLLG01000012">
    <property type="protein sequence ID" value="GFH37938.1"/>
    <property type="molecule type" value="Genomic_DNA"/>
</dbReference>
<accession>A0A6A0AZN8</accession>
<name>A0A6A0AZN8_9ACTN</name>
<evidence type="ECO:0000256" key="1">
    <source>
        <dbReference type="SAM" id="MobiDB-lite"/>
    </source>
</evidence>